<dbReference type="PROSITE" id="PS50817">
    <property type="entry name" value="INTEIN_N_TER"/>
    <property type="match status" value="1"/>
</dbReference>
<protein>
    <submittedName>
        <fullName evidence="2">Hint domain-containing protein</fullName>
    </submittedName>
</protein>
<sequence>MADLTYTSGSATDYANALLGKGITLVSASLIGSTSQSRIYTDGDAQSPTVTPTDTGLIFSTGLAESFNDDDTTNDELDSFIGSGGDSDLSNEVGSTTRDASGIVITFTADKTGTIDLSLTFLSDEYPDYFGSRFNDVAGVFVNGALVPITDTVNGYYAVNDMESGGSFFDNGETGDTNTYGTDFNAFRSGVASFNVVEGQTYTLKIVVADIVDRKFDSALMVGSGAVKIVCFTEGTMIQTRSGPVAVEDLSPGDMVLTKDRGYQPLRWSGATRLSAGRLSANPHLRAIRIRAGALGAGMPGQDLTVSPQHRVLVRSRIAERMFTATEVLVPAKALLPLEGVEVVDDGAEVSYFHLLFDQHEIIFANGAETESLYLGETALESVGREARREIQELFPDLRTIHPDPVRPLATVRRARTLAERHLHNAKPICTSA</sequence>
<proteinExistence type="predicted"/>
<evidence type="ECO:0000259" key="1">
    <source>
        <dbReference type="SMART" id="SM00306"/>
    </source>
</evidence>
<dbReference type="SMART" id="SM00306">
    <property type="entry name" value="HintN"/>
    <property type="match status" value="1"/>
</dbReference>
<feature type="domain" description="Hint" evidence="1">
    <location>
        <begin position="229"/>
        <end position="345"/>
    </location>
</feature>
<dbReference type="AlphaFoldDB" id="A0A2T5BT29"/>
<dbReference type="SUPFAM" id="SSF51294">
    <property type="entry name" value="Hedgehog/intein (Hint) domain"/>
    <property type="match status" value="1"/>
</dbReference>
<dbReference type="GO" id="GO:0016539">
    <property type="term" value="P:intein-mediated protein splicing"/>
    <property type="evidence" value="ECO:0007669"/>
    <property type="project" value="InterPro"/>
</dbReference>
<reference evidence="2 3" key="1">
    <citation type="submission" date="2018-04" db="EMBL/GenBank/DDBJ databases">
        <title>Genomic Encyclopedia of Archaeal and Bacterial Type Strains, Phase II (KMG-II): from individual species to whole genera.</title>
        <authorList>
            <person name="Goeker M."/>
        </authorList>
    </citation>
    <scope>NUCLEOTIDE SEQUENCE [LARGE SCALE GENOMIC DNA]</scope>
    <source>
        <strain evidence="2 3">DSM 18064</strain>
    </source>
</reference>
<dbReference type="RefSeq" id="WP_107891725.1">
    <property type="nucleotide sequence ID" value="NZ_NHSI01000015.1"/>
</dbReference>
<dbReference type="Gene3D" id="2.170.16.10">
    <property type="entry name" value="Hedgehog/Intein (Hint) domain"/>
    <property type="match status" value="1"/>
</dbReference>
<dbReference type="EMBL" id="QAAA01000006">
    <property type="protein sequence ID" value="PTN02514.1"/>
    <property type="molecule type" value="Genomic_DNA"/>
</dbReference>
<dbReference type="InterPro" id="IPR006141">
    <property type="entry name" value="Intein_N"/>
</dbReference>
<dbReference type="InterPro" id="IPR028992">
    <property type="entry name" value="Hedgehog/Intein_dom"/>
</dbReference>
<comment type="caution">
    <text evidence="2">The sequence shown here is derived from an EMBL/GenBank/DDBJ whole genome shotgun (WGS) entry which is preliminary data.</text>
</comment>
<evidence type="ECO:0000313" key="2">
    <source>
        <dbReference type="EMBL" id="PTN02514.1"/>
    </source>
</evidence>
<dbReference type="InterPro" id="IPR036844">
    <property type="entry name" value="Hint_dom_sf"/>
</dbReference>
<accession>A0A2T5BT29</accession>
<dbReference type="InterPro" id="IPR049804">
    <property type="entry name" value="Choice_anch_L"/>
</dbReference>
<dbReference type="OrthoDB" id="6305173at2"/>
<gene>
    <name evidence="2" type="ORF">C8N32_10687</name>
</gene>
<dbReference type="NCBIfam" id="NF038133">
    <property type="entry name" value="choice_anch_L"/>
    <property type="match status" value="1"/>
</dbReference>
<organism evidence="2 3">
    <name type="scientific">Rhodovulum imhoffii</name>
    <dbReference type="NCBI Taxonomy" id="365340"/>
    <lineage>
        <taxon>Bacteria</taxon>
        <taxon>Pseudomonadati</taxon>
        <taxon>Pseudomonadota</taxon>
        <taxon>Alphaproteobacteria</taxon>
        <taxon>Rhodobacterales</taxon>
        <taxon>Paracoccaceae</taxon>
        <taxon>Rhodovulum</taxon>
    </lineage>
</organism>
<dbReference type="InterPro" id="IPR003587">
    <property type="entry name" value="Hint_dom_N"/>
</dbReference>
<keyword evidence="3" id="KW-1185">Reference proteome</keyword>
<name>A0A2T5BT29_9RHOB</name>
<dbReference type="Proteomes" id="UP000243859">
    <property type="component" value="Unassembled WGS sequence"/>
</dbReference>
<evidence type="ECO:0000313" key="3">
    <source>
        <dbReference type="Proteomes" id="UP000243859"/>
    </source>
</evidence>
<dbReference type="Pfam" id="PF13403">
    <property type="entry name" value="Hint_2"/>
    <property type="match status" value="1"/>
</dbReference>